<reference evidence="4" key="1">
    <citation type="submission" date="2016-06" db="EMBL/GenBank/DDBJ databases">
        <authorList>
            <person name="Hehemann J.-H."/>
            <person name="Arevalo P."/>
            <person name="Datta M.S."/>
            <person name="Polz M.F."/>
        </authorList>
    </citation>
    <scope>NUCLEOTIDE SEQUENCE [LARGE SCALE GENOMIC DNA]</scope>
    <source>
        <strain evidence="4">9CSC122</strain>
    </source>
</reference>
<evidence type="ECO:0000313" key="3">
    <source>
        <dbReference type="EMBL" id="OCH73339.1"/>
    </source>
</evidence>
<dbReference type="PANTHER" id="PTHR35891:SF3">
    <property type="entry name" value="THIOL:DISULFIDE INTERCHANGE PROTEIN DSBL"/>
    <property type="match status" value="1"/>
</dbReference>
<proteinExistence type="predicted"/>
<keyword evidence="1" id="KW-0676">Redox-active center</keyword>
<accession>A0A1B9QVU2</accession>
<evidence type="ECO:0000313" key="4">
    <source>
        <dbReference type="Proteomes" id="UP000093173"/>
    </source>
</evidence>
<name>A0A1B9QVU2_9VIBR</name>
<organism evidence="3 4">
    <name type="scientific">Vibrio genomosp. F10</name>
    <dbReference type="NCBI Taxonomy" id="723171"/>
    <lineage>
        <taxon>Bacteria</taxon>
        <taxon>Pseudomonadati</taxon>
        <taxon>Pseudomonadota</taxon>
        <taxon>Gammaproteobacteria</taxon>
        <taxon>Vibrionales</taxon>
        <taxon>Vibrionaceae</taxon>
        <taxon>Vibrio</taxon>
    </lineage>
</organism>
<dbReference type="Gene3D" id="3.40.30.10">
    <property type="entry name" value="Glutaredoxin"/>
    <property type="match status" value="1"/>
</dbReference>
<comment type="caution">
    <text evidence="3">The sequence shown here is derived from an EMBL/GenBank/DDBJ whole genome shotgun (WGS) entry which is preliminary data.</text>
</comment>
<keyword evidence="4" id="KW-1185">Reference proteome</keyword>
<keyword evidence="2" id="KW-0732">Signal</keyword>
<evidence type="ECO:0000256" key="2">
    <source>
        <dbReference type="SAM" id="SignalP"/>
    </source>
</evidence>
<keyword evidence="3" id="KW-0413">Isomerase</keyword>
<dbReference type="SUPFAM" id="SSF52833">
    <property type="entry name" value="Thioredoxin-like"/>
    <property type="match status" value="1"/>
</dbReference>
<dbReference type="PROSITE" id="PS51257">
    <property type="entry name" value="PROKAR_LIPOPROTEIN"/>
    <property type="match status" value="1"/>
</dbReference>
<gene>
    <name evidence="3" type="ORF">A6E14_14630</name>
</gene>
<feature type="chain" id="PRO_5008634644" evidence="2">
    <location>
        <begin position="23"/>
        <end position="207"/>
    </location>
</feature>
<sequence length="207" mass="22566">MKKLSSLFVIATIAILSLVGCSENPTPTEGKQFAYLPVNLSEYGLAPVTEVFSLTCGHCRKMEAVLPELEAAIGQSIGKIHVTFNESAQIAAMIYYSAQLQLNATPDHAMMDELFAAVQLGEGATLADRKLAIDSAFESRNLISPYDLGEDMQKELFKLLEFSQDISVKGQINSVPTFIVSGKYIILTQGHSDVQSIANTINYLVEQ</sequence>
<dbReference type="AlphaFoldDB" id="A0A1B9QVU2"/>
<protein>
    <submittedName>
        <fullName evidence="3">Thiol-disulfide isomerase</fullName>
    </submittedName>
</protein>
<dbReference type="InterPro" id="IPR050824">
    <property type="entry name" value="Thiol_disulfide_DsbA"/>
</dbReference>
<feature type="signal peptide" evidence="2">
    <location>
        <begin position="1"/>
        <end position="22"/>
    </location>
</feature>
<evidence type="ECO:0000256" key="1">
    <source>
        <dbReference type="ARBA" id="ARBA00023284"/>
    </source>
</evidence>
<dbReference type="Proteomes" id="UP000093173">
    <property type="component" value="Unassembled WGS sequence"/>
</dbReference>
<dbReference type="EMBL" id="MAJZ01000808">
    <property type="protein sequence ID" value="OCH73339.1"/>
    <property type="molecule type" value="Genomic_DNA"/>
</dbReference>
<dbReference type="GO" id="GO:0016853">
    <property type="term" value="F:isomerase activity"/>
    <property type="evidence" value="ECO:0007669"/>
    <property type="project" value="UniProtKB-KW"/>
</dbReference>
<dbReference type="InterPro" id="IPR036249">
    <property type="entry name" value="Thioredoxin-like_sf"/>
</dbReference>
<dbReference type="PROSITE" id="PS00194">
    <property type="entry name" value="THIOREDOXIN_1"/>
    <property type="match status" value="1"/>
</dbReference>
<dbReference type="PANTHER" id="PTHR35891">
    <property type="entry name" value="THIOL:DISULFIDE INTERCHANGE PROTEIN DSBA"/>
    <property type="match status" value="1"/>
</dbReference>
<dbReference type="RefSeq" id="WP_065577256.1">
    <property type="nucleotide sequence ID" value="NZ_JBNGCH010000808.1"/>
</dbReference>
<dbReference type="InterPro" id="IPR017937">
    <property type="entry name" value="Thioredoxin_CS"/>
</dbReference>